<evidence type="ECO:0000256" key="4">
    <source>
        <dbReference type="SAM" id="MobiDB-lite"/>
    </source>
</evidence>
<dbReference type="Pfam" id="PF01872">
    <property type="entry name" value="RibD_C"/>
    <property type="match status" value="1"/>
</dbReference>
<dbReference type="Gene3D" id="3.40.430.10">
    <property type="entry name" value="Dihydrofolate Reductase, subunit A"/>
    <property type="match status" value="1"/>
</dbReference>
<proteinExistence type="predicted"/>
<dbReference type="GO" id="GO:0008703">
    <property type="term" value="F:5-amino-6-(5-phosphoribosylamino)uracil reductase activity"/>
    <property type="evidence" value="ECO:0007669"/>
    <property type="project" value="InterPro"/>
</dbReference>
<sequence length="261" mass="27025">MHVVVNAAQSVDGKLATRRREQLRISGPEDFDRVDRIRAAADAVLVGVGTVLADDPHLTLTEEDRRVGRLRNGRPGNPARIVVDSRGRTPTDARILDDAATTYLLVGSNVPDDRRAELEATGATVIAVAESDGAVGGGATGESTDATGDDGEAPNGRVDLAAGLDVLAERGIDRILVEGGGEVIFSLFAAGLVDELSVYVGSMVIGGRDAPTLADGDGFTDSFPSLTLAGTERLDDGIVLSYDVDSAADRSDDAPNDASAN</sequence>
<dbReference type="PANTHER" id="PTHR38011:SF7">
    <property type="entry name" value="2,5-DIAMINO-6-RIBOSYLAMINO-4(3H)-PYRIMIDINONE 5'-PHOSPHATE REDUCTASE"/>
    <property type="match status" value="1"/>
</dbReference>
<evidence type="ECO:0000313" key="6">
    <source>
        <dbReference type="EMBL" id="SDY42135.1"/>
    </source>
</evidence>
<accession>A0A1H3JRK6</accession>
<protein>
    <submittedName>
        <fullName evidence="6">2,5-diamino-6-(5-phosphoribosylamino)pyrimidin-4(3H)-one reductase</fullName>
    </submittedName>
</protein>
<dbReference type="OrthoDB" id="10178at2157"/>
<evidence type="ECO:0000256" key="1">
    <source>
        <dbReference type="ARBA" id="ARBA00005104"/>
    </source>
</evidence>
<comment type="pathway">
    <text evidence="1">Cofactor biosynthesis; riboflavin biosynthesis.</text>
</comment>
<feature type="domain" description="Bacterial bifunctional deaminase-reductase C-terminal" evidence="5">
    <location>
        <begin position="2"/>
        <end position="240"/>
    </location>
</feature>
<dbReference type="InterPro" id="IPR024072">
    <property type="entry name" value="DHFR-like_dom_sf"/>
</dbReference>
<dbReference type="SUPFAM" id="SSF53597">
    <property type="entry name" value="Dihydrofolate reductase-like"/>
    <property type="match status" value="1"/>
</dbReference>
<keyword evidence="7" id="KW-1185">Reference proteome</keyword>
<dbReference type="Proteomes" id="UP000199079">
    <property type="component" value="Unassembled WGS sequence"/>
</dbReference>
<dbReference type="PANTHER" id="PTHR38011">
    <property type="entry name" value="DIHYDROFOLATE REDUCTASE FAMILY PROTEIN (AFU_ORTHOLOGUE AFUA_8G06820)"/>
    <property type="match status" value="1"/>
</dbReference>
<evidence type="ECO:0000259" key="5">
    <source>
        <dbReference type="Pfam" id="PF01872"/>
    </source>
</evidence>
<dbReference type="InterPro" id="IPR002734">
    <property type="entry name" value="RibDG_C"/>
</dbReference>
<feature type="region of interest" description="Disordered" evidence="4">
    <location>
        <begin position="134"/>
        <end position="155"/>
    </location>
</feature>
<gene>
    <name evidence="6" type="ORF">SAMN05216564_105105</name>
</gene>
<dbReference type="AlphaFoldDB" id="A0A1H3JRK6"/>
<keyword evidence="2" id="KW-0521">NADP</keyword>
<keyword evidence="3" id="KW-0560">Oxidoreductase</keyword>
<evidence type="ECO:0000256" key="2">
    <source>
        <dbReference type="ARBA" id="ARBA00022857"/>
    </source>
</evidence>
<dbReference type="GO" id="GO:0009231">
    <property type="term" value="P:riboflavin biosynthetic process"/>
    <property type="evidence" value="ECO:0007669"/>
    <property type="project" value="InterPro"/>
</dbReference>
<evidence type="ECO:0000313" key="7">
    <source>
        <dbReference type="Proteomes" id="UP000199079"/>
    </source>
</evidence>
<organism evidence="6 7">
    <name type="scientific">Halopenitus persicus</name>
    <dbReference type="NCBI Taxonomy" id="1048396"/>
    <lineage>
        <taxon>Archaea</taxon>
        <taxon>Methanobacteriati</taxon>
        <taxon>Methanobacteriota</taxon>
        <taxon>Stenosarchaea group</taxon>
        <taxon>Halobacteria</taxon>
        <taxon>Halobacteriales</taxon>
        <taxon>Haloferacaceae</taxon>
        <taxon>Halopenitus</taxon>
    </lineage>
</organism>
<evidence type="ECO:0000256" key="3">
    <source>
        <dbReference type="ARBA" id="ARBA00023002"/>
    </source>
</evidence>
<dbReference type="GeneID" id="43837643"/>
<dbReference type="InterPro" id="IPR050765">
    <property type="entry name" value="Riboflavin_Biosynth_HTPR"/>
</dbReference>
<dbReference type="EMBL" id="FNPC01000005">
    <property type="protein sequence ID" value="SDY42135.1"/>
    <property type="molecule type" value="Genomic_DNA"/>
</dbReference>
<name>A0A1H3JRK6_9EURY</name>
<dbReference type="RefSeq" id="WP_021073334.1">
    <property type="nucleotide sequence ID" value="NZ_FNPC01000005.1"/>
</dbReference>
<reference evidence="7" key="1">
    <citation type="submission" date="2016-10" db="EMBL/GenBank/DDBJ databases">
        <authorList>
            <person name="Varghese N."/>
            <person name="Submissions S."/>
        </authorList>
    </citation>
    <scope>NUCLEOTIDE SEQUENCE [LARGE SCALE GENOMIC DNA]</scope>
    <source>
        <strain evidence="7">DC30,IBRC 10041,KCTC 4046</strain>
    </source>
</reference>